<dbReference type="Proteomes" id="UP000324832">
    <property type="component" value="Unassembled WGS sequence"/>
</dbReference>
<keyword evidence="2" id="KW-1185">Reference proteome</keyword>
<accession>A0A5E4PNU1</accession>
<organism evidence="1 2">
    <name type="scientific">Leptidea sinapis</name>
    <dbReference type="NCBI Taxonomy" id="189913"/>
    <lineage>
        <taxon>Eukaryota</taxon>
        <taxon>Metazoa</taxon>
        <taxon>Ecdysozoa</taxon>
        <taxon>Arthropoda</taxon>
        <taxon>Hexapoda</taxon>
        <taxon>Insecta</taxon>
        <taxon>Pterygota</taxon>
        <taxon>Neoptera</taxon>
        <taxon>Endopterygota</taxon>
        <taxon>Lepidoptera</taxon>
        <taxon>Glossata</taxon>
        <taxon>Ditrysia</taxon>
        <taxon>Papilionoidea</taxon>
        <taxon>Pieridae</taxon>
        <taxon>Dismorphiinae</taxon>
        <taxon>Leptidea</taxon>
    </lineage>
</organism>
<dbReference type="AlphaFoldDB" id="A0A5E4PNU1"/>
<name>A0A5E4PNU1_9NEOP</name>
<gene>
    <name evidence="1" type="ORF">LSINAPIS_LOCUS421</name>
</gene>
<protein>
    <submittedName>
        <fullName evidence="1">Uncharacterized protein</fullName>
    </submittedName>
</protein>
<sequence length="136" mass="15589">MPNGAFVKVSSFTVDAGAARFRVQTIARPRRVKVGGRRGVASCHFIRLSNTPHNYQRVIKVWRADRRKKKENILYQVLRPDELPSSADITLVGGIFVRLYRLYVIATIKTRLWHREAETLHQIMNMCGHDATCSIL</sequence>
<dbReference type="EMBL" id="FZQP02000005">
    <property type="protein sequence ID" value="VVC86640.1"/>
    <property type="molecule type" value="Genomic_DNA"/>
</dbReference>
<reference evidence="1 2" key="1">
    <citation type="submission" date="2017-07" db="EMBL/GenBank/DDBJ databases">
        <authorList>
            <person name="Talla V."/>
            <person name="Backstrom N."/>
        </authorList>
    </citation>
    <scope>NUCLEOTIDE SEQUENCE [LARGE SCALE GENOMIC DNA]</scope>
</reference>
<evidence type="ECO:0000313" key="1">
    <source>
        <dbReference type="EMBL" id="VVC86640.1"/>
    </source>
</evidence>
<proteinExistence type="predicted"/>
<evidence type="ECO:0000313" key="2">
    <source>
        <dbReference type="Proteomes" id="UP000324832"/>
    </source>
</evidence>